<keyword evidence="2" id="KW-1185">Reference proteome</keyword>
<dbReference type="Proteomes" id="UP001207468">
    <property type="component" value="Unassembled WGS sequence"/>
</dbReference>
<accession>A0ACC0U568</accession>
<sequence>MRICSSIKVTHALRHIISDGLSSITESHPELNLPPGFLSKSTRNHPHLKIRDSPAPEATLELLREHAAHSVTYVLLGPLTNLTWMLRTDGACVRERIGRVMVIGGALDVPGNVTPSAEFNFLADPYAVDEVLISPTARLPPAQVLLLPLYVTSAHLLPFHGYAMQVDPAFAADKPSVPTAQGKFHFSF</sequence>
<keyword evidence="1" id="KW-0378">Hydrolase</keyword>
<gene>
    <name evidence="1" type="ORF">F5148DRAFT_1286368</name>
</gene>
<evidence type="ECO:0000313" key="1">
    <source>
        <dbReference type="EMBL" id="KAI9462646.1"/>
    </source>
</evidence>
<dbReference type="EMBL" id="JAGFNK010000166">
    <property type="protein sequence ID" value="KAI9462646.1"/>
    <property type="molecule type" value="Genomic_DNA"/>
</dbReference>
<protein>
    <submittedName>
        <fullName evidence="1">Inosine/uridine-preferring nucleoside hydrolase domain-containing protein</fullName>
    </submittedName>
</protein>
<evidence type="ECO:0000313" key="2">
    <source>
        <dbReference type="Proteomes" id="UP001207468"/>
    </source>
</evidence>
<reference evidence="1" key="1">
    <citation type="submission" date="2021-03" db="EMBL/GenBank/DDBJ databases">
        <title>Evolutionary priming and transition to the ectomycorrhizal habit in an iconic lineage of mushroom-forming fungi: is preadaptation a requirement?</title>
        <authorList>
            <consortium name="DOE Joint Genome Institute"/>
            <person name="Looney B.P."/>
            <person name="Miyauchi S."/>
            <person name="Morin E."/>
            <person name="Drula E."/>
            <person name="Courty P.E."/>
            <person name="Chicoki N."/>
            <person name="Fauchery L."/>
            <person name="Kohler A."/>
            <person name="Kuo A."/>
            <person name="LaButti K."/>
            <person name="Pangilinan J."/>
            <person name="Lipzen A."/>
            <person name="Riley R."/>
            <person name="Andreopoulos W."/>
            <person name="He G."/>
            <person name="Johnson J."/>
            <person name="Barry K.W."/>
            <person name="Grigoriev I.V."/>
            <person name="Nagy L."/>
            <person name="Hibbett D."/>
            <person name="Henrissat B."/>
            <person name="Matheny P.B."/>
            <person name="Labbe J."/>
            <person name="Martin A.F."/>
        </authorList>
    </citation>
    <scope>NUCLEOTIDE SEQUENCE</scope>
    <source>
        <strain evidence="1">BPL698</strain>
    </source>
</reference>
<proteinExistence type="predicted"/>
<comment type="caution">
    <text evidence="1">The sequence shown here is derived from an EMBL/GenBank/DDBJ whole genome shotgun (WGS) entry which is preliminary data.</text>
</comment>
<name>A0ACC0U568_9AGAM</name>
<organism evidence="1 2">
    <name type="scientific">Russula earlei</name>
    <dbReference type="NCBI Taxonomy" id="71964"/>
    <lineage>
        <taxon>Eukaryota</taxon>
        <taxon>Fungi</taxon>
        <taxon>Dikarya</taxon>
        <taxon>Basidiomycota</taxon>
        <taxon>Agaricomycotina</taxon>
        <taxon>Agaricomycetes</taxon>
        <taxon>Russulales</taxon>
        <taxon>Russulaceae</taxon>
        <taxon>Russula</taxon>
    </lineage>
</organism>